<evidence type="ECO:0000256" key="1">
    <source>
        <dbReference type="ARBA" id="ARBA00022801"/>
    </source>
</evidence>
<evidence type="ECO:0000313" key="6">
    <source>
        <dbReference type="Proteomes" id="UP001224775"/>
    </source>
</evidence>
<protein>
    <recommendedName>
        <fullName evidence="4">Nudix hydrolase domain-containing protein</fullName>
    </recommendedName>
</protein>
<proteinExistence type="inferred from homology"/>
<reference evidence="5" key="1">
    <citation type="submission" date="2023-06" db="EMBL/GenBank/DDBJ databases">
        <title>Survivors Of The Sea: Transcriptome response of Skeletonema marinoi to long-term dormancy.</title>
        <authorList>
            <person name="Pinder M.I.M."/>
            <person name="Kourtchenko O."/>
            <person name="Robertson E.K."/>
            <person name="Larsson T."/>
            <person name="Maumus F."/>
            <person name="Osuna-Cruz C.M."/>
            <person name="Vancaester E."/>
            <person name="Stenow R."/>
            <person name="Vandepoele K."/>
            <person name="Ploug H."/>
            <person name="Bruchert V."/>
            <person name="Godhe A."/>
            <person name="Topel M."/>
        </authorList>
    </citation>
    <scope>NUCLEOTIDE SEQUENCE</scope>
    <source>
        <strain evidence="5">R05AC</strain>
    </source>
</reference>
<dbReference type="Pfam" id="PF00293">
    <property type="entry name" value="NUDIX"/>
    <property type="match status" value="1"/>
</dbReference>
<dbReference type="PANTHER" id="PTHR43736">
    <property type="entry name" value="ADP-RIBOSE PYROPHOSPHATASE"/>
    <property type="match status" value="1"/>
</dbReference>
<dbReference type="PROSITE" id="PS00893">
    <property type="entry name" value="NUDIX_BOX"/>
    <property type="match status" value="1"/>
</dbReference>
<comment type="caution">
    <text evidence="5">The sequence shown here is derived from an EMBL/GenBank/DDBJ whole genome shotgun (WGS) entry which is preliminary data.</text>
</comment>
<evidence type="ECO:0000313" key="5">
    <source>
        <dbReference type="EMBL" id="KAK1748610.1"/>
    </source>
</evidence>
<evidence type="ECO:0000256" key="3">
    <source>
        <dbReference type="SAM" id="SignalP"/>
    </source>
</evidence>
<dbReference type="InterPro" id="IPR015797">
    <property type="entry name" value="NUDIX_hydrolase-like_dom_sf"/>
</dbReference>
<dbReference type="InterPro" id="IPR020476">
    <property type="entry name" value="Nudix_hydrolase"/>
</dbReference>
<comment type="similarity">
    <text evidence="2">Belongs to the Nudix hydrolase family.</text>
</comment>
<dbReference type="InterPro" id="IPR000086">
    <property type="entry name" value="NUDIX_hydrolase_dom"/>
</dbReference>
<organism evidence="5 6">
    <name type="scientific">Skeletonema marinoi</name>
    <dbReference type="NCBI Taxonomy" id="267567"/>
    <lineage>
        <taxon>Eukaryota</taxon>
        <taxon>Sar</taxon>
        <taxon>Stramenopiles</taxon>
        <taxon>Ochrophyta</taxon>
        <taxon>Bacillariophyta</taxon>
        <taxon>Coscinodiscophyceae</taxon>
        <taxon>Thalassiosirophycidae</taxon>
        <taxon>Thalassiosirales</taxon>
        <taxon>Skeletonemataceae</taxon>
        <taxon>Skeletonema</taxon>
        <taxon>Skeletonema marinoi-dohrnii complex</taxon>
    </lineage>
</organism>
<name>A0AAD8YNM1_9STRA</name>
<dbReference type="AlphaFoldDB" id="A0AAD8YNM1"/>
<accession>A0AAD8YNM1</accession>
<dbReference type="PANTHER" id="PTHR43736:SF1">
    <property type="entry name" value="DIHYDRONEOPTERIN TRIPHOSPHATE DIPHOSPHATASE"/>
    <property type="match status" value="1"/>
</dbReference>
<keyword evidence="3" id="KW-0732">Signal</keyword>
<evidence type="ECO:0000259" key="4">
    <source>
        <dbReference type="PROSITE" id="PS51462"/>
    </source>
</evidence>
<feature type="signal peptide" evidence="3">
    <location>
        <begin position="1"/>
        <end position="22"/>
    </location>
</feature>
<sequence length="199" mass="21978">MAPLLLIAALLCFLNNLSPMDALMTSTTIHFARNSFMHKSKVPTIASRLMSASSSNNNVPSYPRAAVSVVIRFHDASPSSSASTPSTIEPVRYLLIQRGKAPNKGSWSFPGGKIESDEATMDAAKRELREETGLGDSTQHTQQWTLKWYDDGPFTCSDAIADGFHYVISQCFAELSHHHSQILKHRMTPWMLNGGVQKK</sequence>
<evidence type="ECO:0000256" key="2">
    <source>
        <dbReference type="RuleBase" id="RU003476"/>
    </source>
</evidence>
<dbReference type="GO" id="GO:0016787">
    <property type="term" value="F:hydrolase activity"/>
    <property type="evidence" value="ECO:0007669"/>
    <property type="project" value="UniProtKB-KW"/>
</dbReference>
<dbReference type="InterPro" id="IPR020084">
    <property type="entry name" value="NUDIX_hydrolase_CS"/>
</dbReference>
<dbReference type="EMBL" id="JATAAI010000001">
    <property type="protein sequence ID" value="KAK1748610.1"/>
    <property type="molecule type" value="Genomic_DNA"/>
</dbReference>
<dbReference type="Proteomes" id="UP001224775">
    <property type="component" value="Unassembled WGS sequence"/>
</dbReference>
<dbReference type="PRINTS" id="PR00502">
    <property type="entry name" value="NUDIXFAMILY"/>
</dbReference>
<feature type="domain" description="Nudix hydrolase" evidence="4">
    <location>
        <begin position="62"/>
        <end position="199"/>
    </location>
</feature>
<gene>
    <name evidence="5" type="ORF">QTG54_000549</name>
</gene>
<keyword evidence="6" id="KW-1185">Reference proteome</keyword>
<dbReference type="Gene3D" id="3.90.79.10">
    <property type="entry name" value="Nucleoside Triphosphate Pyrophosphohydrolase"/>
    <property type="match status" value="1"/>
</dbReference>
<dbReference type="PROSITE" id="PS51462">
    <property type="entry name" value="NUDIX"/>
    <property type="match status" value="1"/>
</dbReference>
<keyword evidence="1 2" id="KW-0378">Hydrolase</keyword>
<dbReference type="SUPFAM" id="SSF55811">
    <property type="entry name" value="Nudix"/>
    <property type="match status" value="1"/>
</dbReference>
<feature type="chain" id="PRO_5041901607" description="Nudix hydrolase domain-containing protein" evidence="3">
    <location>
        <begin position="23"/>
        <end position="199"/>
    </location>
</feature>